<gene>
    <name evidence="1" type="ORF">NITLEN_80044</name>
</gene>
<evidence type="ECO:0000313" key="1">
    <source>
        <dbReference type="EMBL" id="SPP66620.1"/>
    </source>
</evidence>
<sequence>MRDRFRTDRGEASYGDDFLPHMVKADDLRRLTLLKVTADSFTDFLRQFSQGVRFCKDRLPERARNIPALRSLFHDKNQFTHSHLSSRPVMHTW</sequence>
<accession>A0A330LC13</accession>
<name>A0A330LC13_9BACT</name>
<reference evidence="2" key="1">
    <citation type="submission" date="2018-04" db="EMBL/GenBank/DDBJ databases">
        <authorList>
            <person name="Lucker S."/>
            <person name="Sakoula D."/>
        </authorList>
    </citation>
    <scope>NUCLEOTIDE SEQUENCE [LARGE SCALE GENOMIC DNA]</scope>
</reference>
<protein>
    <submittedName>
        <fullName evidence="1">Uncharacterized protein</fullName>
    </submittedName>
</protein>
<dbReference type="Proteomes" id="UP000248168">
    <property type="component" value="Unassembled WGS sequence"/>
</dbReference>
<proteinExistence type="predicted"/>
<organism evidence="1 2">
    <name type="scientific">Nitrospira lenta</name>
    <dbReference type="NCBI Taxonomy" id="1436998"/>
    <lineage>
        <taxon>Bacteria</taxon>
        <taxon>Pseudomonadati</taxon>
        <taxon>Nitrospirota</taxon>
        <taxon>Nitrospiria</taxon>
        <taxon>Nitrospirales</taxon>
        <taxon>Nitrospiraceae</taxon>
        <taxon>Nitrospira</taxon>
    </lineage>
</organism>
<keyword evidence="2" id="KW-1185">Reference proteome</keyword>
<dbReference type="InParanoid" id="A0A330LC13"/>
<dbReference type="EMBL" id="OUNR01000021">
    <property type="protein sequence ID" value="SPP66620.1"/>
    <property type="molecule type" value="Genomic_DNA"/>
</dbReference>
<dbReference type="AlphaFoldDB" id="A0A330LC13"/>
<evidence type="ECO:0000313" key="2">
    <source>
        <dbReference type="Proteomes" id="UP000248168"/>
    </source>
</evidence>